<gene>
    <name evidence="2" type="ORF">DV520_05715</name>
</gene>
<evidence type="ECO:0000256" key="1">
    <source>
        <dbReference type="SAM" id="MobiDB-lite"/>
    </source>
</evidence>
<sequence>MLGRPKKEDSREKQYRVRLNDKEDEMLAFASNATGVPKSEIFRKALQEYCEKVKLQQAAEEIGDDTSWEDDRISLQRAVECPYCKAKNRIDLEDEGTVSTSERQMGDEVIYEFENVECQCHSCGRSFTVSGYISEYPIGAFNAESLQVTPIEPLPDETTHAVVCRDCGAVLESGTKQKLCPDCREKRKAKWMERLKAGAKIVGIIGVAVGAAYLATKGTGDSDESTDDFEPESLGDDSGRKFKLLMKYPDGTEEEEDELFDSEEEAKEYGDYMISCSREGAETLYMSNPGDYPLEDYEDPDYEVIETE</sequence>
<feature type="compositionally biased region" description="Acidic residues" evidence="1">
    <location>
        <begin position="221"/>
        <end position="235"/>
    </location>
</feature>
<dbReference type="RefSeq" id="WP_117142089.1">
    <property type="nucleotide sequence ID" value="NZ_CAKXKJ010000002.1"/>
</dbReference>
<keyword evidence="3" id="KW-1185">Reference proteome</keyword>
<evidence type="ECO:0000313" key="3">
    <source>
        <dbReference type="Proteomes" id="UP000260649"/>
    </source>
</evidence>
<dbReference type="OrthoDB" id="9791488at2"/>
<accession>A0A3E2B3Z0</accession>
<dbReference type="GeneID" id="97995230"/>
<evidence type="ECO:0000313" key="2">
    <source>
        <dbReference type="EMBL" id="RFT06705.1"/>
    </source>
</evidence>
<proteinExistence type="predicted"/>
<protein>
    <submittedName>
        <fullName evidence="2">Ribbon-helix-helix domain-containing protein</fullName>
    </submittedName>
</protein>
<dbReference type="EMBL" id="QQRQ01000007">
    <property type="protein sequence ID" value="RFT06705.1"/>
    <property type="molecule type" value="Genomic_DNA"/>
</dbReference>
<name>A0A3E2B3Z0_9FIRM</name>
<feature type="region of interest" description="Disordered" evidence="1">
    <location>
        <begin position="218"/>
        <end position="237"/>
    </location>
</feature>
<organism evidence="2 3">
    <name type="scientific">Evtepia gabavorous</name>
    <dbReference type="NCBI Taxonomy" id="2211183"/>
    <lineage>
        <taxon>Bacteria</taxon>
        <taxon>Bacillati</taxon>
        <taxon>Bacillota</taxon>
        <taxon>Clostridia</taxon>
        <taxon>Eubacteriales</taxon>
        <taxon>Evtepia</taxon>
    </lineage>
</organism>
<dbReference type="Proteomes" id="UP000260649">
    <property type="component" value="Unassembled WGS sequence"/>
</dbReference>
<reference evidence="2 3" key="1">
    <citation type="submission" date="2018-07" db="EMBL/GenBank/DDBJ databases">
        <title>GABA Modulating Bacteria of the Human Gut Microbiota.</title>
        <authorList>
            <person name="Strandwitz P."/>
            <person name="Kim K.H."/>
            <person name="Terekhova D."/>
            <person name="Liu J.K."/>
            <person name="Sharma A."/>
            <person name="Levering J."/>
            <person name="Mcdonald D."/>
            <person name="Dietrich D."/>
            <person name="Ramadhar T.R."/>
            <person name="Lekbua A."/>
            <person name="Mroue N."/>
            <person name="Liston C."/>
            <person name="Stewart E.J."/>
            <person name="Dubin M.J."/>
            <person name="Zengler K."/>
            <person name="Knight R."/>
            <person name="Gilbert J.A."/>
            <person name="Clardy J."/>
            <person name="Lewis K."/>
        </authorList>
    </citation>
    <scope>NUCLEOTIDE SEQUENCE [LARGE SCALE GENOMIC DNA]</scope>
    <source>
        <strain evidence="2 3">KLE1738</strain>
    </source>
</reference>
<comment type="caution">
    <text evidence="2">The sequence shown here is derived from an EMBL/GenBank/DDBJ whole genome shotgun (WGS) entry which is preliminary data.</text>
</comment>
<dbReference type="AlphaFoldDB" id="A0A3E2B3Z0"/>